<feature type="domain" description="BT-3044-like C-terminal" evidence="3">
    <location>
        <begin position="165"/>
        <end position="280"/>
    </location>
</feature>
<evidence type="ECO:0000259" key="2">
    <source>
        <dbReference type="Pfam" id="PF08522"/>
    </source>
</evidence>
<dbReference type="Pfam" id="PF08522">
    <property type="entry name" value="BT_3987-like_N"/>
    <property type="match status" value="1"/>
</dbReference>
<feature type="signal peptide" evidence="1">
    <location>
        <begin position="1"/>
        <end position="25"/>
    </location>
</feature>
<dbReference type="EMBL" id="JACHOC010000003">
    <property type="protein sequence ID" value="MBB4622079.1"/>
    <property type="molecule type" value="Genomic_DNA"/>
</dbReference>
<evidence type="ECO:0000256" key="1">
    <source>
        <dbReference type="SAM" id="SignalP"/>
    </source>
</evidence>
<dbReference type="Proteomes" id="UP000533637">
    <property type="component" value="Unassembled WGS sequence"/>
</dbReference>
<evidence type="ECO:0008006" key="6">
    <source>
        <dbReference type="Google" id="ProtNLM"/>
    </source>
</evidence>
<evidence type="ECO:0000259" key="3">
    <source>
        <dbReference type="Pfam" id="PF14274"/>
    </source>
</evidence>
<protein>
    <recommendedName>
        <fullName evidence="6">DUF1735 domain-containing protein</fullName>
    </recommendedName>
</protein>
<organism evidence="4 5">
    <name type="scientific">Parabacteroides faecis</name>
    <dbReference type="NCBI Taxonomy" id="1217282"/>
    <lineage>
        <taxon>Bacteria</taxon>
        <taxon>Pseudomonadati</taxon>
        <taxon>Bacteroidota</taxon>
        <taxon>Bacteroidia</taxon>
        <taxon>Bacteroidales</taxon>
        <taxon>Tannerellaceae</taxon>
        <taxon>Parabacteroides</taxon>
    </lineage>
</organism>
<proteinExistence type="predicted"/>
<feature type="domain" description="BT-3987-like N-terminal" evidence="2">
    <location>
        <begin position="32"/>
        <end position="154"/>
    </location>
</feature>
<dbReference type="InterPro" id="IPR025371">
    <property type="entry name" value="BT_3044-like_C"/>
</dbReference>
<gene>
    <name evidence="4" type="ORF">GGQ57_001976</name>
</gene>
<accession>A0ABR6KML0</accession>
<dbReference type="Gene3D" id="2.60.40.1740">
    <property type="entry name" value="hypothetical protein (bacova_03559)"/>
    <property type="match status" value="1"/>
</dbReference>
<keyword evidence="1" id="KW-0732">Signal</keyword>
<sequence>MRSNILKHILLFSSACFFWSCTSEPADFGEQYKKTLYIVNSRDMLYVGEHAYGSENNSMQFSVYCASSEPIKSDLTVQLEINPKALDSLNKKSALGNPLYTDKQLLPKENYTSTDLSVTIRANEQYGVLDIPFDPQNLDPDVSYALPITIVSNSAGYDVNEELSTMVYEVKMINGFSGDFAGSSIELPKTIRSVQPVLKAISSNSIRMPIHTLSGEAKYIKTNFMLLNIGTDSTSVTIKPWLDAKITDSGKSYYDRKKQSFYLRYTYTNEEGETFDIEEKIININAPVTDTEEQ</sequence>
<evidence type="ECO:0000313" key="5">
    <source>
        <dbReference type="Proteomes" id="UP000533637"/>
    </source>
</evidence>
<comment type="caution">
    <text evidence="4">The sequence shown here is derived from an EMBL/GenBank/DDBJ whole genome shotgun (WGS) entry which is preliminary data.</text>
</comment>
<dbReference type="RefSeq" id="WP_183670426.1">
    <property type="nucleotide sequence ID" value="NZ_BMPB01000001.1"/>
</dbReference>
<keyword evidence="5" id="KW-1185">Reference proteome</keyword>
<evidence type="ECO:0000313" key="4">
    <source>
        <dbReference type="EMBL" id="MBB4622079.1"/>
    </source>
</evidence>
<reference evidence="4 5" key="1">
    <citation type="submission" date="2020-08" db="EMBL/GenBank/DDBJ databases">
        <title>Genomic Encyclopedia of Type Strains, Phase IV (KMG-IV): sequencing the most valuable type-strain genomes for metagenomic binning, comparative biology and taxonomic classification.</title>
        <authorList>
            <person name="Goeker M."/>
        </authorList>
    </citation>
    <scope>NUCLEOTIDE SEQUENCE [LARGE SCALE GENOMIC DNA]</scope>
    <source>
        <strain evidence="4 5">DSM 102983</strain>
    </source>
</reference>
<feature type="chain" id="PRO_5046068262" description="DUF1735 domain-containing protein" evidence="1">
    <location>
        <begin position="26"/>
        <end position="294"/>
    </location>
</feature>
<name>A0ABR6KML0_9BACT</name>
<dbReference type="Pfam" id="PF14274">
    <property type="entry name" value="BT_3044-like_C"/>
    <property type="match status" value="1"/>
</dbReference>
<dbReference type="InterPro" id="IPR013728">
    <property type="entry name" value="BT_3987-like_N"/>
</dbReference>